<feature type="compositionally biased region" description="Basic and acidic residues" evidence="1">
    <location>
        <begin position="1"/>
        <end position="12"/>
    </location>
</feature>
<evidence type="ECO:0000313" key="2">
    <source>
        <dbReference type="EMBL" id="KAK4288073.1"/>
    </source>
</evidence>
<protein>
    <submittedName>
        <fullName evidence="2">Uncharacterized protein</fullName>
    </submittedName>
</protein>
<feature type="compositionally biased region" description="Basic and acidic residues" evidence="1">
    <location>
        <begin position="35"/>
        <end position="52"/>
    </location>
</feature>
<dbReference type="Proteomes" id="UP001292094">
    <property type="component" value="Unassembled WGS sequence"/>
</dbReference>
<name>A0AAE1NDT2_9EUCA</name>
<evidence type="ECO:0000313" key="3">
    <source>
        <dbReference type="Proteomes" id="UP001292094"/>
    </source>
</evidence>
<comment type="caution">
    <text evidence="2">The sequence shown here is derived from an EMBL/GenBank/DDBJ whole genome shotgun (WGS) entry which is preliminary data.</text>
</comment>
<keyword evidence="3" id="KW-1185">Reference proteome</keyword>
<gene>
    <name evidence="2" type="ORF">Pmani_038881</name>
</gene>
<reference evidence="2" key="1">
    <citation type="submission" date="2023-11" db="EMBL/GenBank/DDBJ databases">
        <title>Genome assemblies of two species of porcelain crab, Petrolisthes cinctipes and Petrolisthes manimaculis (Anomura: Porcellanidae).</title>
        <authorList>
            <person name="Angst P."/>
        </authorList>
    </citation>
    <scope>NUCLEOTIDE SEQUENCE</scope>
    <source>
        <strain evidence="2">PB745_02</strain>
        <tissue evidence="2">Gill</tissue>
    </source>
</reference>
<accession>A0AAE1NDT2</accession>
<proteinExistence type="predicted"/>
<dbReference type="AlphaFoldDB" id="A0AAE1NDT2"/>
<dbReference type="EMBL" id="JAWZYT010006498">
    <property type="protein sequence ID" value="KAK4288073.1"/>
    <property type="molecule type" value="Genomic_DNA"/>
</dbReference>
<organism evidence="2 3">
    <name type="scientific">Petrolisthes manimaculis</name>
    <dbReference type="NCBI Taxonomy" id="1843537"/>
    <lineage>
        <taxon>Eukaryota</taxon>
        <taxon>Metazoa</taxon>
        <taxon>Ecdysozoa</taxon>
        <taxon>Arthropoda</taxon>
        <taxon>Crustacea</taxon>
        <taxon>Multicrustacea</taxon>
        <taxon>Malacostraca</taxon>
        <taxon>Eumalacostraca</taxon>
        <taxon>Eucarida</taxon>
        <taxon>Decapoda</taxon>
        <taxon>Pleocyemata</taxon>
        <taxon>Anomura</taxon>
        <taxon>Galatheoidea</taxon>
        <taxon>Porcellanidae</taxon>
        <taxon>Petrolisthes</taxon>
    </lineage>
</organism>
<evidence type="ECO:0000256" key="1">
    <source>
        <dbReference type="SAM" id="MobiDB-lite"/>
    </source>
</evidence>
<feature type="region of interest" description="Disordered" evidence="1">
    <location>
        <begin position="1"/>
        <end position="95"/>
    </location>
</feature>
<sequence>MNCEFDRQEVTEPARPLPPCVMRRRPLTSDLTCTPEDRAKEGKEEGGEERNPSHPIPAEPTSISPLENPSHPAPAEPIPSYHTLGEPIHFSLRGT</sequence>